<feature type="coiled-coil region" evidence="1">
    <location>
        <begin position="238"/>
        <end position="272"/>
    </location>
</feature>
<evidence type="ECO:0000313" key="2">
    <source>
        <dbReference type="EMBL" id="UUF07644.1"/>
    </source>
</evidence>
<proteinExistence type="predicted"/>
<accession>A0A9Q9CJU9</accession>
<name>A0A9Q9CJU9_9FIRM</name>
<keyword evidence="1" id="KW-0175">Coiled coil</keyword>
<evidence type="ECO:0000313" key="3">
    <source>
        <dbReference type="Proteomes" id="UP001058072"/>
    </source>
</evidence>
<feature type="coiled-coil region" evidence="1">
    <location>
        <begin position="443"/>
        <end position="470"/>
    </location>
</feature>
<sequence length="533" mass="63615">MQYDFLRQFQMRMKKVGAYAVLFKNSLAKTTWKSYGFDESYEQVNLMFSVLLYIMECSLKEEVCTMDDIANFIDQLNMQAYQKSLSYEQAKELAIFIVDVALCNEGRPMYFESYNYEESQYESIYISFVGNKVVYIDQELKRTSYYLTDEGYELMLSTLEVDSHLQLTIQEMIFKLHLEKATYDKAVDDVKNIFNLLRIQFQKIEGAMRKIRQNALLYSVDDYKEVVEQNLSIIEETKEKFLGYRENIKRRMEELEEKDITIQKLAEDERENLGHLKTIESYLNQALDEHQRILNLHFDLKSLYTKELEGLTQMGMIQRFNLRTELYEEVLKQPHTLDFMDYFLRPLFMKPLEKTYNLNKSIELQRPISKKKKEEEFFTTIEEESMETFILEQKQQRLQRYRDSLTLLLSFVFKTGSIELNEIQRQLNDAQLQQLVPTVEIFKEIMIELLQAKELDIQRLKQERSENISEQTFEFQLSTCLLDVLEAQFPLKRIETLTVIRTETKKVVTFEHVQDEEGRKKTIKCSNIKLEVK</sequence>
<dbReference type="EMBL" id="CP071250">
    <property type="protein sequence ID" value="UUF07644.1"/>
    <property type="molecule type" value="Genomic_DNA"/>
</dbReference>
<reference evidence="2" key="1">
    <citation type="submission" date="2021-03" db="EMBL/GenBank/DDBJ databases">
        <title>Comparative Genomics and Metabolomics in the genus Turicibacter.</title>
        <authorList>
            <person name="Maki J."/>
            <person name="Looft T."/>
        </authorList>
    </citation>
    <scope>NUCLEOTIDE SEQUENCE</scope>
    <source>
        <strain evidence="2">ISU324</strain>
    </source>
</reference>
<dbReference type="AlphaFoldDB" id="A0A9Q9CJU9"/>
<evidence type="ECO:0000256" key="1">
    <source>
        <dbReference type="SAM" id="Coils"/>
    </source>
</evidence>
<dbReference type="Proteomes" id="UP001058072">
    <property type="component" value="Chromosome"/>
</dbReference>
<protein>
    <submittedName>
        <fullName evidence="2">Uncharacterized protein</fullName>
    </submittedName>
</protein>
<dbReference type="RefSeq" id="WP_212724959.1">
    <property type="nucleotide sequence ID" value="NZ_CP071250.1"/>
</dbReference>
<organism evidence="2 3">
    <name type="scientific">Turicibacter bilis</name>
    <dbReference type="NCBI Taxonomy" id="2735723"/>
    <lineage>
        <taxon>Bacteria</taxon>
        <taxon>Bacillati</taxon>
        <taxon>Bacillota</taxon>
        <taxon>Erysipelotrichia</taxon>
        <taxon>Erysipelotrichales</taxon>
        <taxon>Turicibacteraceae</taxon>
        <taxon>Turicibacter</taxon>
    </lineage>
</organism>
<gene>
    <name evidence="2" type="ORF">J0J70_08380</name>
</gene>